<dbReference type="EC" id="2.7.4.8" evidence="2"/>
<dbReference type="NCBIfam" id="TIGR03263">
    <property type="entry name" value="guanyl_kin"/>
    <property type="match status" value="1"/>
</dbReference>
<organism evidence="10">
    <name type="scientific">Graphocephala atropunctata</name>
    <dbReference type="NCBI Taxonomy" id="36148"/>
    <lineage>
        <taxon>Eukaryota</taxon>
        <taxon>Metazoa</taxon>
        <taxon>Ecdysozoa</taxon>
        <taxon>Arthropoda</taxon>
        <taxon>Hexapoda</taxon>
        <taxon>Insecta</taxon>
        <taxon>Pterygota</taxon>
        <taxon>Neoptera</taxon>
        <taxon>Paraneoptera</taxon>
        <taxon>Hemiptera</taxon>
        <taxon>Auchenorrhyncha</taxon>
        <taxon>Membracoidea</taxon>
        <taxon>Cicadellidae</taxon>
        <taxon>Cicadellinae</taxon>
        <taxon>Cicadellini</taxon>
        <taxon>Graphocephala</taxon>
    </lineage>
</organism>
<proteinExistence type="inferred from homology"/>
<dbReference type="CDD" id="cd00071">
    <property type="entry name" value="GMPK"/>
    <property type="match status" value="1"/>
</dbReference>
<dbReference type="SMART" id="SM00072">
    <property type="entry name" value="GuKc"/>
    <property type="match status" value="1"/>
</dbReference>
<name>A0A1B6MVC5_9HEMI</name>
<evidence type="ECO:0000313" key="8">
    <source>
        <dbReference type="EMBL" id="JAT09049.1"/>
    </source>
</evidence>
<dbReference type="InterPro" id="IPR027417">
    <property type="entry name" value="P-loop_NTPase"/>
</dbReference>
<dbReference type="PANTHER" id="PTHR23117:SF13">
    <property type="entry name" value="GUANYLATE KINASE"/>
    <property type="match status" value="1"/>
</dbReference>
<dbReference type="Gene3D" id="3.40.50.300">
    <property type="entry name" value="P-loop containing nucleotide triphosphate hydrolases"/>
    <property type="match status" value="1"/>
</dbReference>
<evidence type="ECO:0000313" key="9">
    <source>
        <dbReference type="EMBL" id="JAT10262.1"/>
    </source>
</evidence>
<dbReference type="PANTHER" id="PTHR23117">
    <property type="entry name" value="GUANYLATE KINASE-RELATED"/>
    <property type="match status" value="1"/>
</dbReference>
<protein>
    <recommendedName>
        <fullName evidence="2">guanylate kinase</fullName>
        <ecNumber evidence="2">2.7.4.8</ecNumber>
    </recommendedName>
</protein>
<dbReference type="PROSITE" id="PS00856">
    <property type="entry name" value="GUANYLATE_KINASE_1"/>
    <property type="match status" value="1"/>
</dbReference>
<keyword evidence="4" id="KW-0547">Nucleotide-binding</keyword>
<evidence type="ECO:0000256" key="5">
    <source>
        <dbReference type="ARBA" id="ARBA00022777"/>
    </source>
</evidence>
<dbReference type="InterPro" id="IPR008145">
    <property type="entry name" value="GK/Ca_channel_bsu"/>
</dbReference>
<dbReference type="GO" id="GO:0005524">
    <property type="term" value="F:ATP binding"/>
    <property type="evidence" value="ECO:0007669"/>
    <property type="project" value="UniProtKB-KW"/>
</dbReference>
<reference evidence="10" key="1">
    <citation type="submission" date="2015-11" db="EMBL/GenBank/DDBJ databases">
        <title>De novo transcriptome assembly of four potential Pierce s Disease insect vectors from Arizona vineyards.</title>
        <authorList>
            <person name="Tassone E.E."/>
        </authorList>
    </citation>
    <scope>NUCLEOTIDE SEQUENCE</scope>
</reference>
<dbReference type="FunFam" id="3.40.50.300:FF:000776">
    <property type="entry name" value="Guanylate kinase 2"/>
    <property type="match status" value="1"/>
</dbReference>
<evidence type="ECO:0000256" key="3">
    <source>
        <dbReference type="ARBA" id="ARBA00022679"/>
    </source>
</evidence>
<evidence type="ECO:0000256" key="6">
    <source>
        <dbReference type="ARBA" id="ARBA00022840"/>
    </source>
</evidence>
<evidence type="ECO:0000313" key="10">
    <source>
        <dbReference type="EMBL" id="JAT39888.1"/>
    </source>
</evidence>
<dbReference type="InterPro" id="IPR020590">
    <property type="entry name" value="Guanylate_kinase_CS"/>
</dbReference>
<keyword evidence="3" id="KW-0808">Transferase</keyword>
<accession>A0A1B6MVC5</accession>
<gene>
    <name evidence="9" type="ORF">g.28892</name>
    <name evidence="8" type="ORF">g.28894</name>
    <name evidence="10" type="ORF">g.28896</name>
</gene>
<dbReference type="EMBL" id="GEBQ01029715">
    <property type="protein sequence ID" value="JAT10262.1"/>
    <property type="molecule type" value="Transcribed_RNA"/>
</dbReference>
<feature type="domain" description="Guanylate kinase-like" evidence="7">
    <location>
        <begin position="6"/>
        <end position="188"/>
    </location>
</feature>
<sequence length="245" mass="27405">MVRQGSKVLVLCGPSGSGKSSLLRLLFEEFPEKFGFSVSHTTRNPRPGEENGKHYHFTTKEEMELAIARGEFIESAVFSNNMYGTSVAAVKSVCESGKVCVLDIDVEGVKQVKKTDLNPLLVFIKPPSLVDLETRLRGRNTETEDSLQRRLDAARKEMVYGETPGNFHLIVVNDNLDKAYKKLKEFVCFIQVIIDHYEVKVSWCFTIDHLLASSIKPALQTILGLGVATAKASLQVYERGRLDEH</sequence>
<dbReference type="Pfam" id="PF00625">
    <property type="entry name" value="Guanylate_kin"/>
    <property type="match status" value="1"/>
</dbReference>
<evidence type="ECO:0000259" key="7">
    <source>
        <dbReference type="PROSITE" id="PS50052"/>
    </source>
</evidence>
<dbReference type="EMBL" id="GEBQ01030928">
    <property type="protein sequence ID" value="JAT09049.1"/>
    <property type="molecule type" value="Transcribed_RNA"/>
</dbReference>
<evidence type="ECO:0000256" key="2">
    <source>
        <dbReference type="ARBA" id="ARBA00012961"/>
    </source>
</evidence>
<dbReference type="EMBL" id="GEBQ01000089">
    <property type="protein sequence ID" value="JAT39888.1"/>
    <property type="molecule type" value="Transcribed_RNA"/>
</dbReference>
<dbReference type="InterPro" id="IPR017665">
    <property type="entry name" value="Guanylate_kinase"/>
</dbReference>
<dbReference type="PROSITE" id="PS50052">
    <property type="entry name" value="GUANYLATE_KINASE_2"/>
    <property type="match status" value="1"/>
</dbReference>
<keyword evidence="6" id="KW-0067">ATP-binding</keyword>
<dbReference type="SUPFAM" id="SSF52540">
    <property type="entry name" value="P-loop containing nucleoside triphosphate hydrolases"/>
    <property type="match status" value="1"/>
</dbReference>
<dbReference type="GO" id="GO:0004385">
    <property type="term" value="F:GMP kinase activity"/>
    <property type="evidence" value="ECO:0007669"/>
    <property type="project" value="UniProtKB-EC"/>
</dbReference>
<evidence type="ECO:0000256" key="4">
    <source>
        <dbReference type="ARBA" id="ARBA00022741"/>
    </source>
</evidence>
<keyword evidence="5" id="KW-0418">Kinase</keyword>
<dbReference type="AlphaFoldDB" id="A0A1B6MVC5"/>
<evidence type="ECO:0000256" key="1">
    <source>
        <dbReference type="ARBA" id="ARBA00005790"/>
    </source>
</evidence>
<dbReference type="InterPro" id="IPR008144">
    <property type="entry name" value="Guanylate_kin-like_dom"/>
</dbReference>
<comment type="similarity">
    <text evidence="1">Belongs to the guanylate kinase family.</text>
</comment>
<dbReference type="GO" id="GO:0005829">
    <property type="term" value="C:cytosol"/>
    <property type="evidence" value="ECO:0007669"/>
    <property type="project" value="TreeGrafter"/>
</dbReference>